<dbReference type="InterPro" id="IPR002656">
    <property type="entry name" value="Acyl_transf_3_dom"/>
</dbReference>
<dbReference type="InterPro" id="IPR043968">
    <property type="entry name" value="SGNH"/>
</dbReference>
<reference evidence="4 5" key="1">
    <citation type="submission" date="2023-11" db="EMBL/GenBank/DDBJ databases">
        <authorList>
            <person name="Panchal A.K."/>
            <person name="Meaney J.S."/>
            <person name="Karas B.J."/>
            <person name="diCenzo G.C."/>
        </authorList>
    </citation>
    <scope>NUCLEOTIDE SEQUENCE [LARGE SCALE GENOMIC DNA]</scope>
    <source>
        <strain evidence="4 5">NZP2235</strain>
    </source>
</reference>
<keyword evidence="1" id="KW-0812">Transmembrane</keyword>
<feature type="transmembrane region" description="Helical" evidence="1">
    <location>
        <begin position="356"/>
        <end position="376"/>
    </location>
</feature>
<proteinExistence type="predicted"/>
<dbReference type="Pfam" id="PF01757">
    <property type="entry name" value="Acyl_transf_3"/>
    <property type="match status" value="1"/>
</dbReference>
<feature type="transmembrane region" description="Helical" evidence="1">
    <location>
        <begin position="90"/>
        <end position="110"/>
    </location>
</feature>
<keyword evidence="5" id="KW-1185">Reference proteome</keyword>
<dbReference type="RefSeq" id="WP_322418844.1">
    <property type="nucleotide sequence ID" value="NZ_CP139858.1"/>
</dbReference>
<dbReference type="EC" id="2.3.1.-" evidence="4"/>
<feature type="transmembrane region" description="Helical" evidence="1">
    <location>
        <begin position="122"/>
        <end position="141"/>
    </location>
</feature>
<keyword evidence="4" id="KW-0808">Transferase</keyword>
<dbReference type="PANTHER" id="PTHR23028">
    <property type="entry name" value="ACETYLTRANSFERASE"/>
    <property type="match status" value="1"/>
</dbReference>
<feature type="transmembrane region" description="Helical" evidence="1">
    <location>
        <begin position="286"/>
        <end position="306"/>
    </location>
</feature>
<dbReference type="Proteomes" id="UP001322481">
    <property type="component" value="Chromosome"/>
</dbReference>
<dbReference type="EMBL" id="CP139858">
    <property type="protein sequence ID" value="WQB98574.1"/>
    <property type="molecule type" value="Genomic_DNA"/>
</dbReference>
<feature type="domain" description="SGNH" evidence="3">
    <location>
        <begin position="417"/>
        <end position="635"/>
    </location>
</feature>
<dbReference type="Pfam" id="PF19040">
    <property type="entry name" value="SGNH"/>
    <property type="match status" value="1"/>
</dbReference>
<sequence length="648" mass="70212">MAAEAVLITSHKRLAQVTLVCRPEIDGLRAVAIVPVLLFHAGFDGFANGYLGVDIFFVISGYLITGLLLDERRRTGSISIVSFYERRVRRIVPALVIVVASSALGAWFILTPIRMEEFAGSVIAAFTFSANFWFLAQTHYFSTSADQQPLLHLWSLGVEEQFYVLFPLLFVFAAKAADRVLIIAIVGFALASLAGGQMVSTTSPDAAFFRPDTRTWELLIGSACAFVTAKHVPYRETVAIIGSSLIGLSLFVLPGPVAPNFLAVPVCAGTAMVLVSATATSGVGRALAAPGIAHLGLISYSLYLWHQPLLALARIQQMGALSPAITCAILLLSFALATVTWLFVETPFRDRKRFTRPTIFAAGSAAAIALISFGIGGNATAGYSFRYGELAGRYFEALGKLDDVVSTRSRAIGMGVCHFRADMSPPIDQFLRDWKCIGSGNGASILVIGDSHAADKAAAFKLNGVEVAQMTVAGCSSVPSLMTADCRQIFDWVKEYARIHKFRDLVIANKQYPNVYTPEQIDGALRFWQPLGARIFWFSDMPQFVDIEDWKAKNLVANGDASKGAIPVTLAEAKASFETMHSQENGRFTTVDSSRLFCAISWQSDCAPYVDGQGWVAAAGGHLTAVGAYFFGRQILNDPDFSLELRSR</sequence>
<organism evidence="4 5">
    <name type="scientific">Mesorhizobium huakuii</name>
    <dbReference type="NCBI Taxonomy" id="28104"/>
    <lineage>
        <taxon>Bacteria</taxon>
        <taxon>Pseudomonadati</taxon>
        <taxon>Pseudomonadota</taxon>
        <taxon>Alphaproteobacteria</taxon>
        <taxon>Hyphomicrobiales</taxon>
        <taxon>Phyllobacteriaceae</taxon>
        <taxon>Mesorhizobium</taxon>
    </lineage>
</organism>
<keyword evidence="1" id="KW-0472">Membrane</keyword>
<feature type="transmembrane region" description="Helical" evidence="1">
    <location>
        <begin position="180"/>
        <end position="200"/>
    </location>
</feature>
<protein>
    <submittedName>
        <fullName evidence="4">Acyltransferase family protein</fullName>
        <ecNumber evidence="4">2.3.1.-</ecNumber>
    </submittedName>
</protein>
<keyword evidence="1" id="KW-1133">Transmembrane helix</keyword>
<evidence type="ECO:0000313" key="5">
    <source>
        <dbReference type="Proteomes" id="UP001322481"/>
    </source>
</evidence>
<keyword evidence="4" id="KW-0012">Acyltransferase</keyword>
<feature type="domain" description="Acyltransferase 3" evidence="2">
    <location>
        <begin position="23"/>
        <end position="341"/>
    </location>
</feature>
<evidence type="ECO:0000259" key="3">
    <source>
        <dbReference type="Pfam" id="PF19040"/>
    </source>
</evidence>
<dbReference type="PANTHER" id="PTHR23028:SF53">
    <property type="entry name" value="ACYL_TRANSF_3 DOMAIN-CONTAINING PROTEIN"/>
    <property type="match status" value="1"/>
</dbReference>
<feature type="transmembrane region" description="Helical" evidence="1">
    <location>
        <begin position="318"/>
        <end position="344"/>
    </location>
</feature>
<gene>
    <name evidence="4" type="ORF">U0R22_002731</name>
</gene>
<feature type="transmembrane region" description="Helical" evidence="1">
    <location>
        <begin position="49"/>
        <end position="69"/>
    </location>
</feature>
<dbReference type="InterPro" id="IPR050879">
    <property type="entry name" value="Acyltransferase_3"/>
</dbReference>
<evidence type="ECO:0000259" key="2">
    <source>
        <dbReference type="Pfam" id="PF01757"/>
    </source>
</evidence>
<dbReference type="GO" id="GO:0016746">
    <property type="term" value="F:acyltransferase activity"/>
    <property type="evidence" value="ECO:0007669"/>
    <property type="project" value="UniProtKB-KW"/>
</dbReference>
<evidence type="ECO:0000313" key="4">
    <source>
        <dbReference type="EMBL" id="WQB98574.1"/>
    </source>
</evidence>
<evidence type="ECO:0000256" key="1">
    <source>
        <dbReference type="SAM" id="Phobius"/>
    </source>
</evidence>
<accession>A0ABZ0VQZ0</accession>
<name>A0ABZ0VQZ0_9HYPH</name>
<feature type="transmembrane region" description="Helical" evidence="1">
    <location>
        <begin position="238"/>
        <end position="255"/>
    </location>
</feature>